<dbReference type="AlphaFoldDB" id="A0A1B8ZYQ4"/>
<proteinExistence type="predicted"/>
<dbReference type="Proteomes" id="UP000092651">
    <property type="component" value="Unassembled WGS sequence"/>
</dbReference>
<reference evidence="1 2" key="1">
    <citation type="submission" date="2016-07" db="EMBL/GenBank/DDBJ databases">
        <authorList>
            <person name="Jeong J.-J."/>
            <person name="Kim D.W."/>
            <person name="Sang M.K."/>
            <person name="Choi I.-G."/>
            <person name="Kim K.D."/>
        </authorList>
    </citation>
    <scope>NUCLEOTIDE SEQUENCE [LARGE SCALE GENOMIC DNA]</scope>
    <source>
        <strain evidence="1 2">UTM-3</strain>
    </source>
</reference>
<evidence type="ECO:0000313" key="1">
    <source>
        <dbReference type="EMBL" id="OCA76730.1"/>
    </source>
</evidence>
<gene>
    <name evidence="1" type="ORF">BBI01_21400</name>
</gene>
<evidence type="ECO:0000313" key="2">
    <source>
        <dbReference type="Proteomes" id="UP000092651"/>
    </source>
</evidence>
<comment type="caution">
    <text evidence="1">The sequence shown here is derived from an EMBL/GenBank/DDBJ whole genome shotgun (WGS) entry which is preliminary data.</text>
</comment>
<sequence>MELTYLQNNKDKYIHVFSCCIPVKGEERGAIYDLQREEIEFVPNTMIDFLEYIDQKKISSVLHEFEADKMAGKYLDYLAKNEIIFYSHKDFFPKLSVKSINEDTCTIQFVTLILSDFIRDHFDTVIKNISALGVKRLHIHIDRKDCMKEINTILDALEYTRVTNISFSIPYQKIDKKLYTNNRLKTLYIFNSPKEKALVNNEVTSLFITVSDARMFLPKFNINTVEINTTAYNIARNYNLSLYKTIFVDESGKIKFNITDPNNYGNITDSFEKIKTESIQKLSELWNIKKEDIAPCNACEFKFCCTVVQVPFKSDNGYAVACNYDPYSAELN</sequence>
<dbReference type="OrthoDB" id="1073749at2"/>
<protein>
    <recommendedName>
        <fullName evidence="3">Grasp-with-spasm system SPASM domain peptide maturase</fullName>
    </recommendedName>
</protein>
<keyword evidence="2" id="KW-1185">Reference proteome</keyword>
<name>A0A1B8ZYQ4_9FLAO</name>
<accession>A0A1B8ZYQ4</accession>
<dbReference type="EMBL" id="MAYH01000002">
    <property type="protein sequence ID" value="OCA76730.1"/>
    <property type="molecule type" value="Genomic_DNA"/>
</dbReference>
<organism evidence="1 2">
    <name type="scientific">Chryseobacterium artocarpi</name>
    <dbReference type="NCBI Taxonomy" id="1414727"/>
    <lineage>
        <taxon>Bacteria</taxon>
        <taxon>Pseudomonadati</taxon>
        <taxon>Bacteroidota</taxon>
        <taxon>Flavobacteriia</taxon>
        <taxon>Flavobacteriales</taxon>
        <taxon>Weeksellaceae</taxon>
        <taxon>Chryseobacterium group</taxon>
        <taxon>Chryseobacterium</taxon>
    </lineage>
</organism>
<dbReference type="RefSeq" id="WP_065393365.1">
    <property type="nucleotide sequence ID" value="NZ_MAYH01000002.1"/>
</dbReference>
<evidence type="ECO:0008006" key="3">
    <source>
        <dbReference type="Google" id="ProtNLM"/>
    </source>
</evidence>